<dbReference type="AlphaFoldDB" id="A0A2M9AAA4"/>
<organism evidence="3 4">
    <name type="scientific">Hallerella succinigenes</name>
    <dbReference type="NCBI Taxonomy" id="1896222"/>
    <lineage>
        <taxon>Bacteria</taxon>
        <taxon>Pseudomonadati</taxon>
        <taxon>Fibrobacterota</taxon>
        <taxon>Fibrobacteria</taxon>
        <taxon>Fibrobacterales</taxon>
        <taxon>Fibrobacteraceae</taxon>
        <taxon>Hallerella</taxon>
    </lineage>
</organism>
<dbReference type="PROSITE" id="PS50883">
    <property type="entry name" value="EAL"/>
    <property type="match status" value="1"/>
</dbReference>
<dbReference type="Pfam" id="PF00563">
    <property type="entry name" value="EAL"/>
    <property type="match status" value="1"/>
</dbReference>
<feature type="transmembrane region" description="Helical" evidence="1">
    <location>
        <begin position="150"/>
        <end position="170"/>
    </location>
</feature>
<dbReference type="CDD" id="cd01948">
    <property type="entry name" value="EAL"/>
    <property type="match status" value="1"/>
</dbReference>
<reference evidence="3 4" key="1">
    <citation type="submission" date="2017-11" db="EMBL/GenBank/DDBJ databases">
        <title>Animal gut microbial communities from fecal samples from Wisconsin, USA.</title>
        <authorList>
            <person name="Neumann A."/>
        </authorList>
    </citation>
    <scope>NUCLEOTIDE SEQUENCE [LARGE SCALE GENOMIC DNA]</scope>
    <source>
        <strain evidence="3 4">UWS3</strain>
    </source>
</reference>
<feature type="transmembrane region" description="Helical" evidence="1">
    <location>
        <begin position="79"/>
        <end position="99"/>
    </location>
</feature>
<dbReference type="GO" id="GO:0071111">
    <property type="term" value="F:cyclic-guanylate-specific phosphodiesterase activity"/>
    <property type="evidence" value="ECO:0007669"/>
    <property type="project" value="InterPro"/>
</dbReference>
<evidence type="ECO:0000259" key="2">
    <source>
        <dbReference type="PROSITE" id="PS50883"/>
    </source>
</evidence>
<keyword evidence="1" id="KW-1133">Transmembrane helix</keyword>
<proteinExistence type="predicted"/>
<dbReference type="Proteomes" id="UP000231134">
    <property type="component" value="Unassembled WGS sequence"/>
</dbReference>
<dbReference type="EMBL" id="PGEX01000001">
    <property type="protein sequence ID" value="PJJ42666.1"/>
    <property type="molecule type" value="Genomic_DNA"/>
</dbReference>
<dbReference type="PANTHER" id="PTHR33121">
    <property type="entry name" value="CYCLIC DI-GMP PHOSPHODIESTERASE PDEF"/>
    <property type="match status" value="1"/>
</dbReference>
<protein>
    <submittedName>
        <fullName evidence="3">Diguanylate cyclase/phosphodiesterase</fullName>
    </submittedName>
</protein>
<feature type="transmembrane region" description="Helical" evidence="1">
    <location>
        <begin position="6"/>
        <end position="26"/>
    </location>
</feature>
<feature type="transmembrane region" description="Helical" evidence="1">
    <location>
        <begin position="177"/>
        <end position="195"/>
    </location>
</feature>
<keyword evidence="1" id="KW-0472">Membrane</keyword>
<dbReference type="SMART" id="SM00052">
    <property type="entry name" value="EAL"/>
    <property type="match status" value="1"/>
</dbReference>
<comment type="caution">
    <text evidence="3">The sequence shown here is derived from an EMBL/GenBank/DDBJ whole genome shotgun (WGS) entry which is preliminary data.</text>
</comment>
<gene>
    <name evidence="3" type="ORF">BGX16_2708</name>
</gene>
<dbReference type="InterPro" id="IPR050706">
    <property type="entry name" value="Cyclic-di-GMP_PDE-like"/>
</dbReference>
<dbReference type="SUPFAM" id="SSF141868">
    <property type="entry name" value="EAL domain-like"/>
    <property type="match status" value="1"/>
</dbReference>
<feature type="domain" description="EAL" evidence="2">
    <location>
        <begin position="389"/>
        <end position="642"/>
    </location>
</feature>
<feature type="transmembrane region" description="Helical" evidence="1">
    <location>
        <begin position="111"/>
        <end position="138"/>
    </location>
</feature>
<feature type="transmembrane region" description="Helical" evidence="1">
    <location>
        <begin position="38"/>
        <end position="59"/>
    </location>
</feature>
<dbReference type="InterPro" id="IPR001633">
    <property type="entry name" value="EAL_dom"/>
</dbReference>
<dbReference type="InterPro" id="IPR035919">
    <property type="entry name" value="EAL_sf"/>
</dbReference>
<dbReference type="Gene3D" id="3.30.70.270">
    <property type="match status" value="1"/>
</dbReference>
<keyword evidence="4" id="KW-1185">Reference proteome</keyword>
<name>A0A2M9AAA4_9BACT</name>
<dbReference type="Gene3D" id="3.20.20.450">
    <property type="entry name" value="EAL domain"/>
    <property type="match status" value="1"/>
</dbReference>
<evidence type="ECO:0000256" key="1">
    <source>
        <dbReference type="SAM" id="Phobius"/>
    </source>
</evidence>
<accession>A0A2M9AAA4</accession>
<dbReference type="InterPro" id="IPR043128">
    <property type="entry name" value="Rev_trsase/Diguanyl_cyclase"/>
</dbReference>
<sequence>MRFLLTDSCFYICSLMIMLSCSIYYYSHKTPQKDRSKVFELIMFNILFTSIASLIATSMEPLVTTDMNFYNYVQQFAETIYFALHVLLAPLFALYVVFVNNWGDNHSTKSIFLFLSPALLLELFVLTNPLTGLIFYYQDNVLFTRGPMELLIYAESAGYLLFMIQQLWLYRSILLKTAAVVLWIFIGCGLFGMVVQLLFPWLKLELFCEAISLMGVMLLIEMDDFHTDSMTGVYNRHMFIADNDRYIRSNRKYMVMVITLLNYNSFLRMLKNEDLEEMVRNIIHWVIKNSRGTVYRIARNKIGIITNQGRMECNQFAMFFKECTHSSDVHLNMLNNVSLSLSASIDIVCVPDEISKPELLIELSEELHDAIKPGLIVHCEEDVEKVKRRVELEQILKKAIQEKSFEVNYQPIWNVETSSFDCAEALVRLHDPVFGSIPPMEFIPIAEQNGMINDIGRIVFEKVCLFLHDNEPNRYGLKEIEVNLSIFQLYVENTDVMFRNIMEKYGVTSKQINLEITESSALNENGIVKEHYEKLRRLGFTFSLDDFGTGYSNLIQVISNDFKNIKQDKGLLWDTKNPNSHKFLVESINMIRKFRLDVIQEGVETKEQLELVLNAGANKIQGYYFSKPLDAPSFLDFIRSRNASTNPVHA</sequence>
<evidence type="ECO:0000313" key="3">
    <source>
        <dbReference type="EMBL" id="PJJ42666.1"/>
    </source>
</evidence>
<dbReference type="PANTHER" id="PTHR33121:SF79">
    <property type="entry name" value="CYCLIC DI-GMP PHOSPHODIESTERASE PDED-RELATED"/>
    <property type="match status" value="1"/>
</dbReference>
<keyword evidence="1" id="KW-0812">Transmembrane</keyword>
<dbReference type="PROSITE" id="PS51257">
    <property type="entry name" value="PROKAR_LIPOPROTEIN"/>
    <property type="match status" value="1"/>
</dbReference>
<evidence type="ECO:0000313" key="4">
    <source>
        <dbReference type="Proteomes" id="UP000231134"/>
    </source>
</evidence>